<evidence type="ECO:0000256" key="8">
    <source>
        <dbReference type="ARBA" id="ARBA00022989"/>
    </source>
</evidence>
<evidence type="ECO:0000256" key="2">
    <source>
        <dbReference type="ARBA" id="ARBA00010794"/>
    </source>
</evidence>
<dbReference type="GO" id="GO:0016301">
    <property type="term" value="F:kinase activity"/>
    <property type="evidence" value="ECO:0007669"/>
    <property type="project" value="UniProtKB-KW"/>
</dbReference>
<accession>A0ABR2WQS3</accession>
<dbReference type="Proteomes" id="UP001479436">
    <property type="component" value="Unassembled WGS sequence"/>
</dbReference>
<feature type="transmembrane region" description="Helical" evidence="10">
    <location>
        <begin position="319"/>
        <end position="346"/>
    </location>
</feature>
<feature type="transmembrane region" description="Helical" evidence="10">
    <location>
        <begin position="379"/>
        <end position="399"/>
    </location>
</feature>
<feature type="transmembrane region" description="Helical" evidence="10">
    <location>
        <begin position="138"/>
        <end position="155"/>
    </location>
</feature>
<evidence type="ECO:0000313" key="12">
    <source>
        <dbReference type="Proteomes" id="UP001479436"/>
    </source>
</evidence>
<comment type="caution">
    <text evidence="11">The sequence shown here is derived from an EMBL/GenBank/DDBJ whole genome shotgun (WGS) entry which is preliminary data.</text>
</comment>
<evidence type="ECO:0000256" key="5">
    <source>
        <dbReference type="ARBA" id="ARBA00022692"/>
    </source>
</evidence>
<proteinExistence type="inferred from homology"/>
<feature type="transmembrane region" description="Helical" evidence="10">
    <location>
        <begin position="161"/>
        <end position="185"/>
    </location>
</feature>
<feature type="transmembrane region" description="Helical" evidence="10">
    <location>
        <begin position="78"/>
        <end position="95"/>
    </location>
</feature>
<evidence type="ECO:0000256" key="7">
    <source>
        <dbReference type="ARBA" id="ARBA00022824"/>
    </source>
</evidence>
<feature type="transmembrane region" description="Helical" evidence="10">
    <location>
        <begin position="420"/>
        <end position="440"/>
    </location>
</feature>
<protein>
    <recommendedName>
        <fullName evidence="3">dolichol kinase</fullName>
        <ecNumber evidence="3">2.7.1.108</ecNumber>
    </recommendedName>
</protein>
<feature type="transmembrane region" description="Helical" evidence="10">
    <location>
        <begin position="485"/>
        <end position="506"/>
    </location>
</feature>
<feature type="transmembrane region" description="Helical" evidence="10">
    <location>
        <begin position="35"/>
        <end position="58"/>
    </location>
</feature>
<keyword evidence="6 11" id="KW-0418">Kinase</keyword>
<feature type="transmembrane region" description="Helical" evidence="10">
    <location>
        <begin position="281"/>
        <end position="299"/>
    </location>
</feature>
<sequence length="551" mass="61545">MDRKSFSSLPTEHFIIIASVFYVLCKAYQYLTIDTTVLCIALGLLSILSWSVTQMSELGHIKLWRTQSTWYRPRADEGFLYGCLFVPFVLLAKILDLQSTGHRSDVFLEYYLSLLELSVVFGYSVLMHSITGFIHQKNLGFGVLFSGLLAIAFLAKEIFPHLGAFSAMHVFISVCVYQISMYLITGVLRRSFTFGEMAVVSQGITLVFLDALAIAIKKLDLGYLPEFVSSEQDPFYSWLQGLLLGMAFLGLTLSPSLFILRKNSNIPENETRDWQVLISSVVFYFGTVAVVLAVILPWISLVLGQNAIYWVLSFIFSKWGHLGLCLYWVSILGIAVAFIAQFTYSVTTSAGLNLKRKYFHGLAVLMFAPGYLYEKTFMHLAFTVALCAIIYVEYLRSFTIPPFGRTLHSFLVTFLDHRDSGPVILSHMYLLLGCATPIWLNGRFAIANLSGVFTLGLGDAMASIVGKRFGKTRWPGTSKTIEGTVAFILSMMAGSFVVGLLSESAALSQWELWRYFTVVCVTGLLEAVSLQNDNLIIPLYTFALISTRLIS</sequence>
<reference evidence="11 12" key="1">
    <citation type="submission" date="2023-04" db="EMBL/GenBank/DDBJ databases">
        <title>Genome of Basidiobolus ranarum AG-B5.</title>
        <authorList>
            <person name="Stajich J.E."/>
            <person name="Carter-House D."/>
            <person name="Gryganskyi A."/>
        </authorList>
    </citation>
    <scope>NUCLEOTIDE SEQUENCE [LARGE SCALE GENOMIC DNA]</scope>
    <source>
        <strain evidence="11 12">AG-B5</strain>
    </source>
</reference>
<dbReference type="PANTHER" id="PTHR13205:SF15">
    <property type="entry name" value="DOLICHOL KINASE"/>
    <property type="match status" value="1"/>
</dbReference>
<keyword evidence="7" id="KW-0256">Endoplasmic reticulum</keyword>
<feature type="transmembrane region" description="Helical" evidence="10">
    <location>
        <begin position="446"/>
        <end position="465"/>
    </location>
</feature>
<evidence type="ECO:0000256" key="1">
    <source>
        <dbReference type="ARBA" id="ARBA00004477"/>
    </source>
</evidence>
<dbReference type="InterPro" id="IPR032974">
    <property type="entry name" value="Polypren_kinase"/>
</dbReference>
<evidence type="ECO:0000256" key="3">
    <source>
        <dbReference type="ARBA" id="ARBA00012132"/>
    </source>
</evidence>
<keyword evidence="12" id="KW-1185">Reference proteome</keyword>
<keyword evidence="9 10" id="KW-0472">Membrane</keyword>
<feature type="transmembrane region" description="Helical" evidence="10">
    <location>
        <begin position="236"/>
        <end position="260"/>
    </location>
</feature>
<feature type="transmembrane region" description="Helical" evidence="10">
    <location>
        <begin position="107"/>
        <end position="126"/>
    </location>
</feature>
<evidence type="ECO:0000256" key="10">
    <source>
        <dbReference type="SAM" id="Phobius"/>
    </source>
</evidence>
<keyword evidence="5 10" id="KW-0812">Transmembrane</keyword>
<keyword evidence="4" id="KW-0808">Transferase</keyword>
<evidence type="ECO:0000256" key="6">
    <source>
        <dbReference type="ARBA" id="ARBA00022777"/>
    </source>
</evidence>
<name>A0ABR2WQS3_9FUNG</name>
<feature type="transmembrane region" description="Helical" evidence="10">
    <location>
        <begin position="358"/>
        <end position="373"/>
    </location>
</feature>
<gene>
    <name evidence="11" type="primary">SEC59</name>
    <name evidence="11" type="ORF">K7432_009106</name>
</gene>
<keyword evidence="8 10" id="KW-1133">Transmembrane helix</keyword>
<comment type="similarity">
    <text evidence="2">Belongs to the polyprenol kinase family.</text>
</comment>
<dbReference type="EMBL" id="JASJQH010000541">
    <property type="protein sequence ID" value="KAK9763867.1"/>
    <property type="molecule type" value="Genomic_DNA"/>
</dbReference>
<evidence type="ECO:0000256" key="9">
    <source>
        <dbReference type="ARBA" id="ARBA00023136"/>
    </source>
</evidence>
<feature type="transmembrane region" description="Helical" evidence="10">
    <location>
        <begin position="197"/>
        <end position="216"/>
    </location>
</feature>
<dbReference type="EC" id="2.7.1.108" evidence="3"/>
<organism evidence="11 12">
    <name type="scientific">Basidiobolus ranarum</name>
    <dbReference type="NCBI Taxonomy" id="34480"/>
    <lineage>
        <taxon>Eukaryota</taxon>
        <taxon>Fungi</taxon>
        <taxon>Fungi incertae sedis</taxon>
        <taxon>Zoopagomycota</taxon>
        <taxon>Entomophthoromycotina</taxon>
        <taxon>Basidiobolomycetes</taxon>
        <taxon>Basidiobolales</taxon>
        <taxon>Basidiobolaceae</taxon>
        <taxon>Basidiobolus</taxon>
    </lineage>
</organism>
<evidence type="ECO:0000313" key="11">
    <source>
        <dbReference type="EMBL" id="KAK9763867.1"/>
    </source>
</evidence>
<comment type="subcellular location">
    <subcellularLocation>
        <location evidence="1">Endoplasmic reticulum membrane</location>
        <topology evidence="1">Multi-pass membrane protein</topology>
    </subcellularLocation>
</comment>
<evidence type="ECO:0000256" key="4">
    <source>
        <dbReference type="ARBA" id="ARBA00022679"/>
    </source>
</evidence>
<dbReference type="PANTHER" id="PTHR13205">
    <property type="entry name" value="TRANSMEMBRANE PROTEIN 15-RELATED"/>
    <property type="match status" value="1"/>
</dbReference>